<dbReference type="PROSITE" id="PS50109">
    <property type="entry name" value="HIS_KIN"/>
    <property type="match status" value="1"/>
</dbReference>
<evidence type="ECO:0000256" key="4">
    <source>
        <dbReference type="ARBA" id="ARBA00022679"/>
    </source>
</evidence>
<dbReference type="InterPro" id="IPR003661">
    <property type="entry name" value="HisK_dim/P_dom"/>
</dbReference>
<dbReference type="PANTHER" id="PTHR43047">
    <property type="entry name" value="TWO-COMPONENT HISTIDINE PROTEIN KINASE"/>
    <property type="match status" value="1"/>
</dbReference>
<name>A0A0U9I960_9BACT</name>
<dbReference type="InterPro" id="IPR036097">
    <property type="entry name" value="HisK_dim/P_sf"/>
</dbReference>
<dbReference type="CDD" id="cd00082">
    <property type="entry name" value="HisKA"/>
    <property type="match status" value="1"/>
</dbReference>
<dbReference type="RefSeq" id="WP_153000424.1">
    <property type="nucleotide sequence ID" value="NZ_BCNO01000001.1"/>
</dbReference>
<protein>
    <recommendedName>
        <fullName evidence="2">histidine kinase</fullName>
        <ecNumber evidence="2">2.7.13.3</ecNumber>
    </recommendedName>
</protein>
<dbReference type="Pfam" id="PF00512">
    <property type="entry name" value="HisKA"/>
    <property type="match status" value="1"/>
</dbReference>
<dbReference type="InterPro" id="IPR004358">
    <property type="entry name" value="Sig_transdc_His_kin-like_C"/>
</dbReference>
<reference evidence="8" key="1">
    <citation type="submission" date="2016-01" db="EMBL/GenBank/DDBJ databases">
        <title>Draft genome sequence of Thermodesulfovibrio aggregans strain TGE-P1.</title>
        <authorList>
            <person name="Sekiguchi Y."/>
            <person name="Ohashi A."/>
            <person name="Matsuura N."/>
            <person name="Tourlousse M.D."/>
        </authorList>
    </citation>
    <scope>NUCLEOTIDE SEQUENCE [LARGE SCALE GENOMIC DNA]</scope>
    <source>
        <strain evidence="8">TGE-P1</strain>
    </source>
</reference>
<dbReference type="Proteomes" id="UP000054976">
    <property type="component" value="Unassembled WGS sequence"/>
</dbReference>
<keyword evidence="4" id="KW-0808">Transferase</keyword>
<comment type="caution">
    <text evidence="7">The sequence shown here is derived from an EMBL/GenBank/DDBJ whole genome shotgun (WGS) entry which is preliminary data.</text>
</comment>
<dbReference type="SUPFAM" id="SSF55874">
    <property type="entry name" value="ATPase domain of HSP90 chaperone/DNA topoisomerase II/histidine kinase"/>
    <property type="match status" value="1"/>
</dbReference>
<dbReference type="InterPro" id="IPR005467">
    <property type="entry name" value="His_kinase_dom"/>
</dbReference>
<proteinExistence type="predicted"/>
<dbReference type="Gene3D" id="3.30.565.10">
    <property type="entry name" value="Histidine kinase-like ATPase, C-terminal domain"/>
    <property type="match status" value="1"/>
</dbReference>
<evidence type="ECO:0000256" key="3">
    <source>
        <dbReference type="ARBA" id="ARBA00022553"/>
    </source>
</evidence>
<evidence type="ECO:0000313" key="7">
    <source>
        <dbReference type="EMBL" id="GAQ94374.1"/>
    </source>
</evidence>
<dbReference type="AlphaFoldDB" id="A0A0U9I960"/>
<dbReference type="EMBL" id="BCNO01000001">
    <property type="protein sequence ID" value="GAQ94374.1"/>
    <property type="molecule type" value="Genomic_DNA"/>
</dbReference>
<dbReference type="Pfam" id="PF02518">
    <property type="entry name" value="HATPase_c"/>
    <property type="match status" value="1"/>
</dbReference>
<dbReference type="GO" id="GO:0000155">
    <property type="term" value="F:phosphorelay sensor kinase activity"/>
    <property type="evidence" value="ECO:0007669"/>
    <property type="project" value="InterPro"/>
</dbReference>
<sequence>MTERKTSDLSLFFHELKSPINAIINVAKLLELSLTEMDKDKIKNYISLLLSQAVYMKNLISNTLEIGKIQSGKTELFLEEFDIVELLYEIYEWTKILVATKPIEIVLNCSVKNFSVYSDPIKLKQILLNITSNAVKFTDRGFITITLVVEENFVKIVISDTGKGIKNLDTKSLFQPYCSLDSFNKKMHDSTGLGLYISKSLLDLIGGKISIESEYGRGTTVSIRIPKKFKA</sequence>
<gene>
    <name evidence="7" type="ORF">TAGGR_1554</name>
</gene>
<organism evidence="7 8">
    <name type="scientific">Thermodesulfovibrio aggregans</name>
    <dbReference type="NCBI Taxonomy" id="86166"/>
    <lineage>
        <taxon>Bacteria</taxon>
        <taxon>Pseudomonadati</taxon>
        <taxon>Nitrospirota</taxon>
        <taxon>Thermodesulfovibrionia</taxon>
        <taxon>Thermodesulfovibrionales</taxon>
        <taxon>Thermodesulfovibrionaceae</taxon>
        <taxon>Thermodesulfovibrio</taxon>
    </lineage>
</organism>
<dbReference type="PANTHER" id="PTHR43047:SF72">
    <property type="entry name" value="OSMOSENSING HISTIDINE PROTEIN KINASE SLN1"/>
    <property type="match status" value="1"/>
</dbReference>
<dbReference type="GO" id="GO:0009927">
    <property type="term" value="F:histidine phosphotransfer kinase activity"/>
    <property type="evidence" value="ECO:0007669"/>
    <property type="project" value="TreeGrafter"/>
</dbReference>
<dbReference type="SUPFAM" id="SSF47384">
    <property type="entry name" value="Homodimeric domain of signal transducing histidine kinase"/>
    <property type="match status" value="1"/>
</dbReference>
<evidence type="ECO:0000256" key="1">
    <source>
        <dbReference type="ARBA" id="ARBA00000085"/>
    </source>
</evidence>
<keyword evidence="3" id="KW-0597">Phosphoprotein</keyword>
<evidence type="ECO:0000313" key="8">
    <source>
        <dbReference type="Proteomes" id="UP000054976"/>
    </source>
</evidence>
<dbReference type="STRING" id="86166.TAGGR_1554"/>
<dbReference type="SMART" id="SM00388">
    <property type="entry name" value="HisKA"/>
    <property type="match status" value="1"/>
</dbReference>
<keyword evidence="8" id="KW-1185">Reference proteome</keyword>
<dbReference type="Gene3D" id="1.10.287.130">
    <property type="match status" value="1"/>
</dbReference>
<dbReference type="InterPro" id="IPR003594">
    <property type="entry name" value="HATPase_dom"/>
</dbReference>
<dbReference type="GO" id="GO:0005886">
    <property type="term" value="C:plasma membrane"/>
    <property type="evidence" value="ECO:0007669"/>
    <property type="project" value="TreeGrafter"/>
</dbReference>
<evidence type="ECO:0000256" key="5">
    <source>
        <dbReference type="ARBA" id="ARBA00022777"/>
    </source>
</evidence>
<feature type="domain" description="Histidine kinase" evidence="6">
    <location>
        <begin position="11"/>
        <end position="229"/>
    </location>
</feature>
<evidence type="ECO:0000259" key="6">
    <source>
        <dbReference type="PROSITE" id="PS50109"/>
    </source>
</evidence>
<accession>A0A0U9I960</accession>
<evidence type="ECO:0000256" key="2">
    <source>
        <dbReference type="ARBA" id="ARBA00012438"/>
    </source>
</evidence>
<comment type="catalytic activity">
    <reaction evidence="1">
        <text>ATP + protein L-histidine = ADP + protein N-phospho-L-histidine.</text>
        <dbReference type="EC" id="2.7.13.3"/>
    </reaction>
</comment>
<dbReference type="InterPro" id="IPR036890">
    <property type="entry name" value="HATPase_C_sf"/>
</dbReference>
<dbReference type="SMART" id="SM00387">
    <property type="entry name" value="HATPase_c"/>
    <property type="match status" value="1"/>
</dbReference>
<dbReference type="PRINTS" id="PR00344">
    <property type="entry name" value="BCTRLSENSOR"/>
</dbReference>
<dbReference type="OrthoDB" id="9801651at2"/>
<dbReference type="EC" id="2.7.13.3" evidence="2"/>
<keyword evidence="5" id="KW-0418">Kinase</keyword>